<feature type="transmembrane region" description="Helical" evidence="1">
    <location>
        <begin position="108"/>
        <end position="127"/>
    </location>
</feature>
<proteinExistence type="predicted"/>
<dbReference type="OrthoDB" id="5955962at2"/>
<dbReference type="AlphaFoldDB" id="A0A411HHV1"/>
<accession>A0A411HHV1</accession>
<gene>
    <name evidence="2" type="ORF">ELE36_06800</name>
</gene>
<keyword evidence="1" id="KW-1133">Transmembrane helix</keyword>
<name>A0A411HHV1_9GAMM</name>
<reference evidence="2 3" key="1">
    <citation type="submission" date="2019-01" db="EMBL/GenBank/DDBJ databases">
        <title>Pseudolysobacter antarctica gen. nov., sp. nov., isolated from Fildes Peninsula, Antarctica.</title>
        <authorList>
            <person name="Wei Z."/>
            <person name="Peng F."/>
        </authorList>
    </citation>
    <scope>NUCLEOTIDE SEQUENCE [LARGE SCALE GENOMIC DNA]</scope>
    <source>
        <strain evidence="2 3">AQ6-296</strain>
    </source>
</reference>
<dbReference type="KEGG" id="xbc:ELE36_06800"/>
<dbReference type="RefSeq" id="WP_129832355.1">
    <property type="nucleotide sequence ID" value="NZ_CP035704.1"/>
</dbReference>
<evidence type="ECO:0000313" key="2">
    <source>
        <dbReference type="EMBL" id="QBB70096.1"/>
    </source>
</evidence>
<protein>
    <recommendedName>
        <fullName evidence="4">Pathogenicity-like protein</fullName>
    </recommendedName>
</protein>
<dbReference type="EMBL" id="CP035704">
    <property type="protein sequence ID" value="QBB70096.1"/>
    <property type="molecule type" value="Genomic_DNA"/>
</dbReference>
<keyword evidence="3" id="KW-1185">Reference proteome</keyword>
<evidence type="ECO:0000313" key="3">
    <source>
        <dbReference type="Proteomes" id="UP000291562"/>
    </source>
</evidence>
<evidence type="ECO:0008006" key="4">
    <source>
        <dbReference type="Google" id="ProtNLM"/>
    </source>
</evidence>
<keyword evidence="1" id="KW-0472">Membrane</keyword>
<keyword evidence="1" id="KW-0812">Transmembrane</keyword>
<evidence type="ECO:0000256" key="1">
    <source>
        <dbReference type="SAM" id="Phobius"/>
    </source>
</evidence>
<organism evidence="2 3">
    <name type="scientific">Pseudolysobacter antarcticus</name>
    <dbReference type="NCBI Taxonomy" id="2511995"/>
    <lineage>
        <taxon>Bacteria</taxon>
        <taxon>Pseudomonadati</taxon>
        <taxon>Pseudomonadota</taxon>
        <taxon>Gammaproteobacteria</taxon>
        <taxon>Lysobacterales</taxon>
        <taxon>Rhodanobacteraceae</taxon>
        <taxon>Pseudolysobacter</taxon>
    </lineage>
</organism>
<sequence>MRQVFTSPRIENVDRVVELLNSAGIATHVGNRSVYQGSNFKRFSYSERVDSSAWPQVWVVRSDDQVQARALLREAGLEPATRFSAELALERSTASKKPVVAKFSYQRVLLLIGVGVATVVAALRMSGAG</sequence>
<dbReference type="Proteomes" id="UP000291562">
    <property type="component" value="Chromosome"/>
</dbReference>